<organism evidence="3 4">
    <name type="scientific">Kordia periserrulae</name>
    <dbReference type="NCBI Taxonomy" id="701523"/>
    <lineage>
        <taxon>Bacteria</taxon>
        <taxon>Pseudomonadati</taxon>
        <taxon>Bacteroidota</taxon>
        <taxon>Flavobacteriia</taxon>
        <taxon>Flavobacteriales</taxon>
        <taxon>Flavobacteriaceae</taxon>
        <taxon>Kordia</taxon>
    </lineage>
</organism>
<dbReference type="RefSeq" id="WP_108113199.1">
    <property type="nucleotide sequence ID" value="NZ_QBKT01000001.1"/>
</dbReference>
<keyword evidence="1" id="KW-1133">Transmembrane helix</keyword>
<dbReference type="EMBL" id="QBKT01000001">
    <property type="protein sequence ID" value="PTX63829.1"/>
    <property type="molecule type" value="Genomic_DNA"/>
</dbReference>
<name>A0A2T6C687_9FLAO</name>
<feature type="signal peptide" evidence="2">
    <location>
        <begin position="1"/>
        <end position="21"/>
    </location>
</feature>
<dbReference type="Proteomes" id="UP000244090">
    <property type="component" value="Unassembled WGS sequence"/>
</dbReference>
<keyword evidence="4" id="KW-1185">Reference proteome</keyword>
<reference evidence="3 4" key="1">
    <citation type="submission" date="2018-04" db="EMBL/GenBank/DDBJ databases">
        <title>Genomic Encyclopedia of Archaeal and Bacterial Type Strains, Phase II (KMG-II): from individual species to whole genera.</title>
        <authorList>
            <person name="Goeker M."/>
        </authorList>
    </citation>
    <scope>NUCLEOTIDE SEQUENCE [LARGE SCALE GENOMIC DNA]</scope>
    <source>
        <strain evidence="3 4">DSM 25731</strain>
    </source>
</reference>
<evidence type="ECO:0000313" key="3">
    <source>
        <dbReference type="EMBL" id="PTX63829.1"/>
    </source>
</evidence>
<comment type="caution">
    <text evidence="3">The sequence shown here is derived from an EMBL/GenBank/DDBJ whole genome shotgun (WGS) entry which is preliminary data.</text>
</comment>
<proteinExistence type="predicted"/>
<keyword evidence="1" id="KW-0812">Transmembrane</keyword>
<keyword evidence="1" id="KW-0472">Membrane</keyword>
<feature type="chain" id="PRO_5015713175" evidence="2">
    <location>
        <begin position="22"/>
        <end position="77"/>
    </location>
</feature>
<dbReference type="AlphaFoldDB" id="A0A2T6C687"/>
<gene>
    <name evidence="3" type="ORF">C8N46_101437</name>
</gene>
<feature type="transmembrane region" description="Helical" evidence="1">
    <location>
        <begin position="47"/>
        <end position="68"/>
    </location>
</feature>
<evidence type="ECO:0000256" key="1">
    <source>
        <dbReference type="SAM" id="Phobius"/>
    </source>
</evidence>
<sequence>MKKKHYIVFVLFLLVVLPSDAQCAMCRAVLESEADVSQAKGINNGIVYLMAIPYILVGITIFYIYKLLNKKEAVKKS</sequence>
<protein>
    <submittedName>
        <fullName evidence="3">Uncharacterized protein</fullName>
    </submittedName>
</protein>
<accession>A0A2T6C687</accession>
<evidence type="ECO:0000256" key="2">
    <source>
        <dbReference type="SAM" id="SignalP"/>
    </source>
</evidence>
<evidence type="ECO:0000313" key="4">
    <source>
        <dbReference type="Proteomes" id="UP000244090"/>
    </source>
</evidence>
<dbReference type="OrthoDB" id="678747at2"/>
<keyword evidence="2" id="KW-0732">Signal</keyword>